<protein>
    <submittedName>
        <fullName evidence="1">Uncharacterized protein</fullName>
    </submittedName>
</protein>
<dbReference type="EMBL" id="KB742714">
    <property type="protein sequence ID" value="EOB05132.1"/>
    <property type="molecule type" value="Genomic_DNA"/>
</dbReference>
<dbReference type="AlphaFoldDB" id="R0K5U0"/>
<proteinExistence type="predicted"/>
<evidence type="ECO:0000313" key="1">
    <source>
        <dbReference type="EMBL" id="EOB05132.1"/>
    </source>
</evidence>
<keyword evidence="2" id="KW-1185">Reference proteome</keyword>
<name>R0K5U0_ANAPL</name>
<accession>R0K5U0</accession>
<gene>
    <name evidence="1" type="ORF">Anapl_03532</name>
</gene>
<reference evidence="2" key="1">
    <citation type="journal article" date="2013" name="Nat. Genet.">
        <title>The duck genome and transcriptome provide insight into an avian influenza virus reservoir species.</title>
        <authorList>
            <person name="Huang Y."/>
            <person name="Li Y."/>
            <person name="Burt D.W."/>
            <person name="Chen H."/>
            <person name="Zhang Y."/>
            <person name="Qian W."/>
            <person name="Kim H."/>
            <person name="Gan S."/>
            <person name="Zhao Y."/>
            <person name="Li J."/>
            <person name="Yi K."/>
            <person name="Feng H."/>
            <person name="Zhu P."/>
            <person name="Li B."/>
            <person name="Liu Q."/>
            <person name="Fairley S."/>
            <person name="Magor K.E."/>
            <person name="Du Z."/>
            <person name="Hu X."/>
            <person name="Goodman L."/>
            <person name="Tafer H."/>
            <person name="Vignal A."/>
            <person name="Lee T."/>
            <person name="Kim K.W."/>
            <person name="Sheng Z."/>
            <person name="An Y."/>
            <person name="Searle S."/>
            <person name="Herrero J."/>
            <person name="Groenen M.A."/>
            <person name="Crooijmans R.P."/>
            <person name="Faraut T."/>
            <person name="Cai Q."/>
            <person name="Webster R.G."/>
            <person name="Aldridge J.R."/>
            <person name="Warren W.C."/>
            <person name="Bartschat S."/>
            <person name="Kehr S."/>
            <person name="Marz M."/>
            <person name="Stadler P.F."/>
            <person name="Smith J."/>
            <person name="Kraus R.H."/>
            <person name="Zhao Y."/>
            <person name="Ren L."/>
            <person name="Fei J."/>
            <person name="Morisson M."/>
            <person name="Kaiser P."/>
            <person name="Griffin D.K."/>
            <person name="Rao M."/>
            <person name="Pitel F."/>
            <person name="Wang J."/>
            <person name="Li N."/>
        </authorList>
    </citation>
    <scope>NUCLEOTIDE SEQUENCE [LARGE SCALE GENOMIC DNA]</scope>
</reference>
<evidence type="ECO:0000313" key="2">
    <source>
        <dbReference type="Proteomes" id="UP000296049"/>
    </source>
</evidence>
<dbReference type="Proteomes" id="UP000296049">
    <property type="component" value="Unassembled WGS sequence"/>
</dbReference>
<sequence length="135" mass="15332">MHQGDEEGSFYYQYCIRSASAAEQVGIVIGIHNSHGKQEAVKHALLSCIFTSIAYKHFSSLSHTYLHVYCAYKKQAAEAHPNLRVHYKEKTSGAHPNLRVHYKETLAANFPYGMRNVVAKHMITSSRQLEVKQQL</sequence>
<organism evidence="1 2">
    <name type="scientific">Anas platyrhynchos</name>
    <name type="common">Mallard</name>
    <name type="synonym">Anas boschas</name>
    <dbReference type="NCBI Taxonomy" id="8839"/>
    <lineage>
        <taxon>Eukaryota</taxon>
        <taxon>Metazoa</taxon>
        <taxon>Chordata</taxon>
        <taxon>Craniata</taxon>
        <taxon>Vertebrata</taxon>
        <taxon>Euteleostomi</taxon>
        <taxon>Archelosauria</taxon>
        <taxon>Archosauria</taxon>
        <taxon>Dinosauria</taxon>
        <taxon>Saurischia</taxon>
        <taxon>Theropoda</taxon>
        <taxon>Coelurosauria</taxon>
        <taxon>Aves</taxon>
        <taxon>Neognathae</taxon>
        <taxon>Galloanserae</taxon>
        <taxon>Anseriformes</taxon>
        <taxon>Anatidae</taxon>
        <taxon>Anatinae</taxon>
        <taxon>Anas</taxon>
    </lineage>
</organism>